<dbReference type="Proteomes" id="UP001648503">
    <property type="component" value="Unassembled WGS sequence"/>
</dbReference>
<protein>
    <submittedName>
        <fullName evidence="2">Uncharacterized protein</fullName>
    </submittedName>
</protein>
<keyword evidence="3" id="KW-1185">Reference proteome</keyword>
<organism evidence="2 3">
    <name type="scientific">Batrachochytrium salamandrivorans</name>
    <dbReference type="NCBI Taxonomy" id="1357716"/>
    <lineage>
        <taxon>Eukaryota</taxon>
        <taxon>Fungi</taxon>
        <taxon>Fungi incertae sedis</taxon>
        <taxon>Chytridiomycota</taxon>
        <taxon>Chytridiomycota incertae sedis</taxon>
        <taxon>Chytridiomycetes</taxon>
        <taxon>Rhizophydiales</taxon>
        <taxon>Rhizophydiales incertae sedis</taxon>
        <taxon>Batrachochytrium</taxon>
    </lineage>
</organism>
<name>A0ABQ8F0M3_9FUNG</name>
<reference evidence="2 3" key="1">
    <citation type="submission" date="2021-02" db="EMBL/GenBank/DDBJ databases">
        <title>Variation within the Batrachochytrium salamandrivorans European outbreak.</title>
        <authorList>
            <person name="Kelly M."/>
            <person name="Pasmans F."/>
            <person name="Shea T.P."/>
            <person name="Munoz J.F."/>
            <person name="Carranza S."/>
            <person name="Cuomo C.A."/>
            <person name="Martel A."/>
        </authorList>
    </citation>
    <scope>NUCLEOTIDE SEQUENCE [LARGE SCALE GENOMIC DNA]</scope>
    <source>
        <strain evidence="2 3">AMFP18/2</strain>
    </source>
</reference>
<accession>A0ABQ8F0M3</accession>
<evidence type="ECO:0000313" key="2">
    <source>
        <dbReference type="EMBL" id="KAH6589986.1"/>
    </source>
</evidence>
<feature type="region of interest" description="Disordered" evidence="1">
    <location>
        <begin position="1"/>
        <end position="33"/>
    </location>
</feature>
<proteinExistence type="predicted"/>
<evidence type="ECO:0000256" key="1">
    <source>
        <dbReference type="SAM" id="MobiDB-lite"/>
    </source>
</evidence>
<feature type="compositionally biased region" description="Low complexity" evidence="1">
    <location>
        <begin position="8"/>
        <end position="24"/>
    </location>
</feature>
<sequence>MPPKQVRKPPTTTTRAVTQTTTRPIAAPMKHPLKPPAPVPAATVRKEPLPLLLHDDTQLDGSGLVQDTLACLHSSHSSGTNLANSLSATYVFLQSLSDSLATAGESHLHLVQRLAQAEAESTRLAAQATNLEQLLEAERVLNMQMLLQMRSLETQLHASSDSQHMHSHEAASLAQRAATAESTAAGHELKIVQLQRTLKDRDAALFSLRSTTSDLEHEVRQCMDKIHAMSTLKSENAQLAHEKAALQHKLTAYEHTSQGSTYYTTLPRSRAMATPLHKSIPAAAEADLLVFEGLSEIERPAFLNDEESTADNVFRHLHGHVERLEKQLFDHSIS</sequence>
<comment type="caution">
    <text evidence="2">The sequence shown here is derived from an EMBL/GenBank/DDBJ whole genome shotgun (WGS) entry which is preliminary data.</text>
</comment>
<gene>
    <name evidence="2" type="ORF">BASA50_009687</name>
</gene>
<dbReference type="EMBL" id="JAFCIX010000438">
    <property type="protein sequence ID" value="KAH6589986.1"/>
    <property type="molecule type" value="Genomic_DNA"/>
</dbReference>
<evidence type="ECO:0000313" key="3">
    <source>
        <dbReference type="Proteomes" id="UP001648503"/>
    </source>
</evidence>